<evidence type="ECO:0000256" key="1">
    <source>
        <dbReference type="SAM" id="SignalP"/>
    </source>
</evidence>
<evidence type="ECO:0000313" key="3">
    <source>
        <dbReference type="Proteomes" id="UP000196036"/>
    </source>
</evidence>
<dbReference type="RefSeq" id="WP_087317863.1">
    <property type="nucleotide sequence ID" value="NZ_JBDFXZ010000017.1"/>
</dbReference>
<feature type="chain" id="PRO_5013006238" description="Outer membrane protein transport protein (OMPP1/FadL/TodX)" evidence="1">
    <location>
        <begin position="20"/>
        <end position="401"/>
    </location>
</feature>
<dbReference type="EMBL" id="NFLW01000008">
    <property type="protein sequence ID" value="OUQ71911.1"/>
    <property type="molecule type" value="Genomic_DNA"/>
</dbReference>
<dbReference type="AlphaFoldDB" id="A0A1Y4VPJ5"/>
<keyword evidence="1" id="KW-0732">Signal</keyword>
<gene>
    <name evidence="2" type="ORF">B5E52_06415</name>
</gene>
<dbReference type="Proteomes" id="UP000196036">
    <property type="component" value="Unassembled WGS sequence"/>
</dbReference>
<reference evidence="3" key="1">
    <citation type="submission" date="2017-04" db="EMBL/GenBank/DDBJ databases">
        <title>Function of individual gut microbiota members based on whole genome sequencing of pure cultures obtained from chicken caecum.</title>
        <authorList>
            <person name="Medvecky M."/>
            <person name="Cejkova D."/>
            <person name="Polansky O."/>
            <person name="Karasova D."/>
            <person name="Kubasova T."/>
            <person name="Cizek A."/>
            <person name="Rychlik I."/>
        </authorList>
    </citation>
    <scope>NUCLEOTIDE SEQUENCE [LARGE SCALE GENOMIC DNA]</scope>
    <source>
        <strain evidence="3">An109</strain>
    </source>
</reference>
<organism evidence="2 3">
    <name type="scientific">Bacteroides xylanisolvens</name>
    <dbReference type="NCBI Taxonomy" id="371601"/>
    <lineage>
        <taxon>Bacteria</taxon>
        <taxon>Pseudomonadati</taxon>
        <taxon>Bacteroidota</taxon>
        <taxon>Bacteroidia</taxon>
        <taxon>Bacteroidales</taxon>
        <taxon>Bacteroidaceae</taxon>
        <taxon>Bacteroides</taxon>
    </lineage>
</organism>
<proteinExistence type="predicted"/>
<protein>
    <recommendedName>
        <fullName evidence="4">Outer membrane protein transport protein (OMPP1/FadL/TodX)</fullName>
    </recommendedName>
</protein>
<sequence>MKAINCIIFLLLVTLKSQAQNVMTSSPYSMFGIGELESGLYGQNAAMGGVSYGMRNNTLINIENPAGLTGLESKRLLTELSIFLKNESYTSGGSSNQAFTGSFSALMLGGRVIPRWYTAVSLTPYSSVGYYFQSSQPVEGNPHENYDAAFTGSGGISKVTWSNAYLLSQHWSLGMNISYLFGNIVLSEQQSDLIVDRKMHARSLYANLGVQYHRTLNHDLSYTLGAVYGYRQKLDITNAKYIVNGNAYEKKKQRSQKQSLPQYFGIGGCLQYKKWTYALDYAFQQYSSLTSTDSRIEFRDVNECRIGVCYFPNGYSSDSFWKQVAYKTGINISSSYMTINGNTGFSLRFNAGLSLPVFRGRIDTSIFYDRMQLKKGTLNRDVIGATVSFTLGEIFYHSKLK</sequence>
<evidence type="ECO:0000313" key="2">
    <source>
        <dbReference type="EMBL" id="OUQ71911.1"/>
    </source>
</evidence>
<feature type="signal peptide" evidence="1">
    <location>
        <begin position="1"/>
        <end position="19"/>
    </location>
</feature>
<name>A0A1Y4VPJ5_9BACE</name>
<dbReference type="Gene3D" id="2.40.160.60">
    <property type="entry name" value="Outer membrane protein transport protein (OMPP1/FadL/TodX)"/>
    <property type="match status" value="1"/>
</dbReference>
<comment type="caution">
    <text evidence="2">The sequence shown here is derived from an EMBL/GenBank/DDBJ whole genome shotgun (WGS) entry which is preliminary data.</text>
</comment>
<evidence type="ECO:0008006" key="4">
    <source>
        <dbReference type="Google" id="ProtNLM"/>
    </source>
</evidence>
<accession>A0A1Y4VPJ5</accession>
<dbReference type="SUPFAM" id="SSF56935">
    <property type="entry name" value="Porins"/>
    <property type="match status" value="1"/>
</dbReference>